<name>A0ABP9A160_9FLAO</name>
<protein>
    <recommendedName>
        <fullName evidence="2">Secretion system C-terminal sorting domain-containing protein</fullName>
    </recommendedName>
</protein>
<gene>
    <name evidence="3" type="ORF">GCM10023230_22120</name>
</gene>
<keyword evidence="4" id="KW-1185">Reference proteome</keyword>
<dbReference type="EMBL" id="BAABIP010000018">
    <property type="protein sequence ID" value="GAA4771422.1"/>
    <property type="molecule type" value="Genomic_DNA"/>
</dbReference>
<evidence type="ECO:0000313" key="4">
    <source>
        <dbReference type="Proteomes" id="UP001500141"/>
    </source>
</evidence>
<proteinExistence type="predicted"/>
<dbReference type="Proteomes" id="UP001500141">
    <property type="component" value="Unassembled WGS sequence"/>
</dbReference>
<dbReference type="Pfam" id="PF18962">
    <property type="entry name" value="Por_Secre_tail"/>
    <property type="match status" value="1"/>
</dbReference>
<dbReference type="InterPro" id="IPR026444">
    <property type="entry name" value="Secre_tail"/>
</dbReference>
<sequence>MKSITYILFLTTSQINYGQQAIVCSGGSSSSSNGKLSYSIGLIDYKSVDSQSEKITCGIQQPFEIYKNSTKKVEVNNEFNAIVYPNNFNEAIQIYFTEEIKTPIKYELFNLNGSKIKEGEIMESQTIINLSFLTKDLYFLKLYNDIGSKTFKLIKN</sequence>
<evidence type="ECO:0000256" key="1">
    <source>
        <dbReference type="ARBA" id="ARBA00022729"/>
    </source>
</evidence>
<dbReference type="RefSeq" id="WP_264544585.1">
    <property type="nucleotide sequence ID" value="NZ_BAABIP010000018.1"/>
</dbReference>
<organism evidence="3 4">
    <name type="scientific">Flavobacterium hankyongi</name>
    <dbReference type="NCBI Taxonomy" id="1176532"/>
    <lineage>
        <taxon>Bacteria</taxon>
        <taxon>Pseudomonadati</taxon>
        <taxon>Bacteroidota</taxon>
        <taxon>Flavobacteriia</taxon>
        <taxon>Flavobacteriales</taxon>
        <taxon>Flavobacteriaceae</taxon>
        <taxon>Flavobacterium</taxon>
    </lineage>
</organism>
<dbReference type="NCBIfam" id="TIGR04183">
    <property type="entry name" value="Por_Secre_tail"/>
    <property type="match status" value="1"/>
</dbReference>
<keyword evidence="1" id="KW-0732">Signal</keyword>
<feature type="domain" description="Secretion system C-terminal sorting" evidence="2">
    <location>
        <begin position="83"/>
        <end position="154"/>
    </location>
</feature>
<reference evidence="4" key="1">
    <citation type="journal article" date="2019" name="Int. J. Syst. Evol. Microbiol.">
        <title>The Global Catalogue of Microorganisms (GCM) 10K type strain sequencing project: providing services to taxonomists for standard genome sequencing and annotation.</title>
        <authorList>
            <consortium name="The Broad Institute Genomics Platform"/>
            <consortium name="The Broad Institute Genome Sequencing Center for Infectious Disease"/>
            <person name="Wu L."/>
            <person name="Ma J."/>
        </authorList>
    </citation>
    <scope>NUCLEOTIDE SEQUENCE [LARGE SCALE GENOMIC DNA]</scope>
    <source>
        <strain evidence="4">JCM 18198</strain>
    </source>
</reference>
<evidence type="ECO:0000313" key="3">
    <source>
        <dbReference type="EMBL" id="GAA4771422.1"/>
    </source>
</evidence>
<evidence type="ECO:0000259" key="2">
    <source>
        <dbReference type="Pfam" id="PF18962"/>
    </source>
</evidence>
<comment type="caution">
    <text evidence="3">The sequence shown here is derived from an EMBL/GenBank/DDBJ whole genome shotgun (WGS) entry which is preliminary data.</text>
</comment>
<accession>A0ABP9A160</accession>